<evidence type="ECO:0000313" key="8">
    <source>
        <dbReference type="Proteomes" id="UP000271708"/>
    </source>
</evidence>
<feature type="domain" description="Pyridoxamine kinase/Phosphomethylpyrimidine kinase" evidence="6">
    <location>
        <begin position="91"/>
        <end position="256"/>
    </location>
</feature>
<dbReference type="PANTHER" id="PTHR10534:SF2">
    <property type="entry name" value="PYRIDOXAL KINASE"/>
    <property type="match status" value="1"/>
</dbReference>
<gene>
    <name evidence="7" type="primary">pdxY</name>
    <name evidence="7" type="ORF">EEW87_009350</name>
</gene>
<accession>A0A5P8FQQ1</accession>
<evidence type="ECO:0000256" key="2">
    <source>
        <dbReference type="ARBA" id="ARBA00022679"/>
    </source>
</evidence>
<dbReference type="InterPro" id="IPR004625">
    <property type="entry name" value="PyrdxlKinase"/>
</dbReference>
<dbReference type="EC" id="2.7.1.35" evidence="1"/>
<organism evidence="7 8">
    <name type="scientific">Janibacter melonis</name>
    <dbReference type="NCBI Taxonomy" id="262209"/>
    <lineage>
        <taxon>Bacteria</taxon>
        <taxon>Bacillati</taxon>
        <taxon>Actinomycetota</taxon>
        <taxon>Actinomycetes</taxon>
        <taxon>Micrococcales</taxon>
        <taxon>Intrasporangiaceae</taxon>
        <taxon>Janibacter</taxon>
    </lineage>
</organism>
<evidence type="ECO:0000313" key="7">
    <source>
        <dbReference type="EMBL" id="QFQ31718.1"/>
    </source>
</evidence>
<dbReference type="GO" id="GO:0005524">
    <property type="term" value="F:ATP binding"/>
    <property type="evidence" value="ECO:0007669"/>
    <property type="project" value="UniProtKB-KW"/>
</dbReference>
<dbReference type="AlphaFoldDB" id="A0A5P8FQQ1"/>
<dbReference type="GO" id="GO:0005829">
    <property type="term" value="C:cytosol"/>
    <property type="evidence" value="ECO:0007669"/>
    <property type="project" value="TreeGrafter"/>
</dbReference>
<dbReference type="InterPro" id="IPR013749">
    <property type="entry name" value="PM/HMP-P_kinase-1"/>
</dbReference>
<name>A0A5P8FQQ1_9MICO</name>
<dbReference type="KEGG" id="jme:EEW87_009350"/>
<evidence type="ECO:0000256" key="1">
    <source>
        <dbReference type="ARBA" id="ARBA00012104"/>
    </source>
</evidence>
<evidence type="ECO:0000259" key="6">
    <source>
        <dbReference type="Pfam" id="PF08543"/>
    </source>
</evidence>
<dbReference type="Proteomes" id="UP000271708">
    <property type="component" value="Chromosome"/>
</dbReference>
<dbReference type="InterPro" id="IPR029056">
    <property type="entry name" value="Ribokinase-like"/>
</dbReference>
<reference evidence="7 8" key="1">
    <citation type="submission" date="2019-09" db="EMBL/GenBank/DDBJ databases">
        <title>Complete Genome Sequence of Janibacter melonis M714 with both human health impact and industrial applications.</title>
        <authorList>
            <person name="Jin M."/>
            <person name="Zhao Q.R."/>
        </authorList>
    </citation>
    <scope>NUCLEOTIDE SEQUENCE [LARGE SCALE GENOMIC DNA]</scope>
    <source>
        <strain evidence="7 8">M714</strain>
    </source>
</reference>
<keyword evidence="3" id="KW-0547">Nucleotide-binding</keyword>
<dbReference type="GO" id="GO:0008478">
    <property type="term" value="F:pyridoxal kinase activity"/>
    <property type="evidence" value="ECO:0007669"/>
    <property type="project" value="UniProtKB-EC"/>
</dbReference>
<dbReference type="EMBL" id="CP044548">
    <property type="protein sequence ID" value="QFQ31718.1"/>
    <property type="molecule type" value="Genomic_DNA"/>
</dbReference>
<evidence type="ECO:0000256" key="5">
    <source>
        <dbReference type="ARBA" id="ARBA00022840"/>
    </source>
</evidence>
<dbReference type="Gene3D" id="3.40.1190.20">
    <property type="match status" value="1"/>
</dbReference>
<dbReference type="NCBIfam" id="NF004398">
    <property type="entry name" value="PRK05756.1"/>
    <property type="match status" value="1"/>
</dbReference>
<keyword evidence="4 7" id="KW-0418">Kinase</keyword>
<protein>
    <recommendedName>
        <fullName evidence="1">pyridoxal kinase</fullName>
        <ecNumber evidence="1">2.7.1.35</ecNumber>
    </recommendedName>
</protein>
<dbReference type="PANTHER" id="PTHR10534">
    <property type="entry name" value="PYRIDOXAL KINASE"/>
    <property type="match status" value="1"/>
</dbReference>
<dbReference type="Pfam" id="PF08543">
    <property type="entry name" value="Phos_pyr_kin"/>
    <property type="match status" value="1"/>
</dbReference>
<proteinExistence type="predicted"/>
<keyword evidence="2 7" id="KW-0808">Transferase</keyword>
<dbReference type="CDD" id="cd01173">
    <property type="entry name" value="pyridoxal_pyridoxamine_kinase"/>
    <property type="match status" value="1"/>
</dbReference>
<evidence type="ECO:0000256" key="4">
    <source>
        <dbReference type="ARBA" id="ARBA00022777"/>
    </source>
</evidence>
<keyword evidence="5" id="KW-0067">ATP-binding</keyword>
<dbReference type="GO" id="GO:0009443">
    <property type="term" value="P:pyridoxal 5'-phosphate salvage"/>
    <property type="evidence" value="ECO:0007669"/>
    <property type="project" value="InterPro"/>
</dbReference>
<dbReference type="SUPFAM" id="SSF53613">
    <property type="entry name" value="Ribokinase-like"/>
    <property type="match status" value="1"/>
</dbReference>
<dbReference type="OrthoDB" id="9800808at2"/>
<dbReference type="NCBIfam" id="TIGR00687">
    <property type="entry name" value="pyridox_kin"/>
    <property type="match status" value="1"/>
</dbReference>
<sequence length="281" mass="30013">MLSIQSSVAYGHVGNSAAVFPMQRLGVEVWPVSTVVFSNHTGYGQWRGPMLPADDVREVITGVGEREAFPEVDAVLSGYQGGTQIGDVVLDAVAQVKAANPDAIYACDPVMGNAKSGCFVHPDIPVLLRERVVPQADLITPNQFELGFLTGTEPDDMESTLASVDAARAMGPSTVLVTSVLQPDRPDDTIEMLAVHGDGAWVVRTEHLPIKCNGSGDVTAALFTTHLLQTGDPALALGRTASSVWDLVKTTLDSGSRELQLVQAQEHLAAPRMQFEVTRVR</sequence>
<evidence type="ECO:0000256" key="3">
    <source>
        <dbReference type="ARBA" id="ARBA00022741"/>
    </source>
</evidence>